<dbReference type="InterPro" id="IPR007210">
    <property type="entry name" value="ABC_Gly_betaine_transp_sub-bd"/>
</dbReference>
<dbReference type="GO" id="GO:0043190">
    <property type="term" value="C:ATP-binding cassette (ABC) transporter complex"/>
    <property type="evidence" value="ECO:0007669"/>
    <property type="project" value="InterPro"/>
</dbReference>
<evidence type="ECO:0000313" key="4">
    <source>
        <dbReference type="Proteomes" id="UP000258927"/>
    </source>
</evidence>
<evidence type="ECO:0000259" key="2">
    <source>
        <dbReference type="Pfam" id="PF04069"/>
    </source>
</evidence>
<feature type="domain" description="ABC-type glycine betaine transport system substrate-binding" evidence="2">
    <location>
        <begin position="40"/>
        <end position="314"/>
    </location>
</feature>
<dbReference type="SUPFAM" id="SSF53850">
    <property type="entry name" value="Periplasmic binding protein-like II"/>
    <property type="match status" value="1"/>
</dbReference>
<dbReference type="AlphaFoldDB" id="A0A2R4MAY4"/>
<sequence length="327" mass="36077">MRNLVAAMIIVLGSFGAQGAFAQSAADAELIYEGCRGEVVTIADLQWPSASILAHIHHQLFRSEFNCDAQVVQSDLANVAATIDAAQEPKIVPELWVNRVAGQWNKLGEAQRAFMAASSFDATTLEGWFVPSKVTADFPQLGAAEKLADMPGLYERDKIRFITCPEKWACHVLNDNLIRAFGLQNVFEVVVPQSRFEMDQMIGQIISAREPAVFYYWQPNAVLHQFDFAALSLGDYVADAYPCLAQSSCGAPKRSDFPSEQIGLVAASDVRADMPELLGYLRRATMPIAVMNELLAVQERQAFTAQQTATHFIEAFPETWQAWVSAP</sequence>
<gene>
    <name evidence="3" type="ORF">MXMO3_00483</name>
</gene>
<name>A0A2R4MAY4_9HYPH</name>
<dbReference type="EMBL" id="CP021330">
    <property type="protein sequence ID" value="AVX03029.1"/>
    <property type="molecule type" value="Genomic_DNA"/>
</dbReference>
<dbReference type="Pfam" id="PF04069">
    <property type="entry name" value="OpuAC"/>
    <property type="match status" value="1"/>
</dbReference>
<dbReference type="STRING" id="1122213.GCA_000423365_03195"/>
<protein>
    <recommendedName>
        <fullName evidence="2">ABC-type glycine betaine transport system substrate-binding domain-containing protein</fullName>
    </recommendedName>
</protein>
<feature type="chain" id="PRO_5015330228" description="ABC-type glycine betaine transport system substrate-binding domain-containing protein" evidence="1">
    <location>
        <begin position="23"/>
        <end position="327"/>
    </location>
</feature>
<dbReference type="RefSeq" id="WP_117394819.1">
    <property type="nucleotide sequence ID" value="NZ_CP021330.1"/>
</dbReference>
<evidence type="ECO:0000313" key="3">
    <source>
        <dbReference type="EMBL" id="AVX03029.1"/>
    </source>
</evidence>
<reference evidence="3 4" key="1">
    <citation type="submission" date="2017-05" db="EMBL/GenBank/DDBJ databases">
        <title>Genome Analysis of Maritalea myrionectae HL2708#5.</title>
        <authorList>
            <consortium name="Cotde Inc.-PKNU"/>
            <person name="Jang D."/>
            <person name="Oh H.-M."/>
        </authorList>
    </citation>
    <scope>NUCLEOTIDE SEQUENCE [LARGE SCALE GENOMIC DNA]</scope>
    <source>
        <strain evidence="3 4">HL2708#5</strain>
    </source>
</reference>
<accession>A0A2R4MAY4</accession>
<keyword evidence="4" id="KW-1185">Reference proteome</keyword>
<evidence type="ECO:0000256" key="1">
    <source>
        <dbReference type="SAM" id="SignalP"/>
    </source>
</evidence>
<dbReference type="Proteomes" id="UP000258927">
    <property type="component" value="Chromosome"/>
</dbReference>
<dbReference type="Gene3D" id="3.40.190.100">
    <property type="entry name" value="Glycine betaine-binding periplasmic protein, domain 2"/>
    <property type="match status" value="1"/>
</dbReference>
<organism evidence="3 4">
    <name type="scientific">Maritalea myrionectae</name>
    <dbReference type="NCBI Taxonomy" id="454601"/>
    <lineage>
        <taxon>Bacteria</taxon>
        <taxon>Pseudomonadati</taxon>
        <taxon>Pseudomonadota</taxon>
        <taxon>Alphaproteobacteria</taxon>
        <taxon>Hyphomicrobiales</taxon>
        <taxon>Devosiaceae</taxon>
        <taxon>Maritalea</taxon>
    </lineage>
</organism>
<proteinExistence type="predicted"/>
<dbReference type="GO" id="GO:0022857">
    <property type="term" value="F:transmembrane transporter activity"/>
    <property type="evidence" value="ECO:0007669"/>
    <property type="project" value="InterPro"/>
</dbReference>
<feature type="signal peptide" evidence="1">
    <location>
        <begin position="1"/>
        <end position="22"/>
    </location>
</feature>
<keyword evidence="1" id="KW-0732">Signal</keyword>
<dbReference type="KEGG" id="mmyr:MXMO3_00483"/>